<sequence>MMNTKSNLVFGAIVLFFACGKSSKSNPDPVTPVSSSFTFSTLKVNGQASGFIYTNVNAKPAIAISFSTPLGQASVTGSVSLATKAGAAAAYSVAFQHHDSTVVITPTGLLPITQYSLKVSTALKSAKGSNLQSALEVQLTTAIDSTAKFPTITDEQLLDLVERQTLKYFYDFGHPTSGLARERNSSGDVVTSGGSGFGIMAIVAGISRGYISYADGLARIQKIVSFLNTKAQKFHGAFPHWLNGATGAIVSFSTQDNGADLVETSYLMQGLITARQYFSSANAAETQLRADINTLWNGVEWDWFRQNDQNVLYWHWSPDQGWAINMKITGWNEALIVYVLGASSTTHNIPKTVYDQGWAGNGGIKNGKTFYGVTLPLGPDRGGPLFFEHYSFLGINPTGLTDAYANYETQTKAHAMINYNYCVANPLGNGGYSANCWGLTASDIEGGYTASSPTNDVGVIAPTAAIASLPYTPTQSMAALRFFYYTLGDKLWGQYGFYDAFNLTNPWFANSYLAIDQGPIVVMTENYRSGLLWRLFMSAPEIKTGMKNLGFSGPNL</sequence>
<evidence type="ECO:0000313" key="6">
    <source>
        <dbReference type="Proteomes" id="UP000250557"/>
    </source>
</evidence>
<keyword evidence="1" id="KW-0732">Signal</keyword>
<feature type="domain" description="Glycoamylase-like" evidence="2">
    <location>
        <begin position="327"/>
        <end position="539"/>
    </location>
</feature>
<name>A0AAE6JHG0_9SPHI</name>
<evidence type="ECO:0000256" key="1">
    <source>
        <dbReference type="ARBA" id="ARBA00022729"/>
    </source>
</evidence>
<dbReference type="InterPro" id="IPR032812">
    <property type="entry name" value="SbsA_Ig"/>
</dbReference>
<dbReference type="Pfam" id="PF13205">
    <property type="entry name" value="Big_5"/>
    <property type="match status" value="1"/>
</dbReference>
<dbReference type="Proteomes" id="UP000250557">
    <property type="component" value="Chromosome"/>
</dbReference>
<dbReference type="PROSITE" id="PS51257">
    <property type="entry name" value="PROKAR_LIPOPROTEIN"/>
    <property type="match status" value="1"/>
</dbReference>
<dbReference type="RefSeq" id="WP_112652669.1">
    <property type="nucleotide sequence ID" value="NZ_CP043451.1"/>
</dbReference>
<reference evidence="4 6" key="1">
    <citation type="submission" date="2019-08" db="EMBL/GenBank/DDBJ databases">
        <title>Comparative genome analysis confer to the adaptation heavy metal polluted environment.</title>
        <authorList>
            <person name="Li Y."/>
        </authorList>
    </citation>
    <scope>NUCLEOTIDE SEQUENCE [LARGE SCALE GENOMIC DNA]</scope>
    <source>
        <strain evidence="4 6">P2</strain>
    </source>
</reference>
<evidence type="ECO:0000313" key="5">
    <source>
        <dbReference type="EMBL" id="QTE51870.1"/>
    </source>
</evidence>
<organism evidence="4 6">
    <name type="scientific">Mucilaginibacter rubeus</name>
    <dbReference type="NCBI Taxonomy" id="2027860"/>
    <lineage>
        <taxon>Bacteria</taxon>
        <taxon>Pseudomonadati</taxon>
        <taxon>Bacteroidota</taxon>
        <taxon>Sphingobacteriia</taxon>
        <taxon>Sphingobacteriales</taxon>
        <taxon>Sphingobacteriaceae</taxon>
        <taxon>Mucilaginibacter</taxon>
    </lineage>
</organism>
<protein>
    <submittedName>
        <fullName evidence="4">Beta-glucosidase</fullName>
    </submittedName>
    <submittedName>
        <fullName evidence="5">Ig-like domain-containing protein</fullName>
    </submittedName>
</protein>
<evidence type="ECO:0000313" key="4">
    <source>
        <dbReference type="EMBL" id="QEM05605.1"/>
    </source>
</evidence>
<dbReference type="EMBL" id="CP043451">
    <property type="protein sequence ID" value="QEM05605.1"/>
    <property type="molecule type" value="Genomic_DNA"/>
</dbReference>
<accession>A0AAE6JHG0</accession>
<dbReference type="AlphaFoldDB" id="A0AAE6JHG0"/>
<gene>
    <name evidence="4" type="ORF">DIU31_019575</name>
    <name evidence="5" type="ORF">J3L21_07905</name>
</gene>
<dbReference type="Proteomes" id="UP000663940">
    <property type="component" value="Chromosome"/>
</dbReference>
<dbReference type="InterPro" id="IPR019282">
    <property type="entry name" value="Glycoamylase-like_cons_dom"/>
</dbReference>
<dbReference type="Gene3D" id="1.50.10.140">
    <property type="match status" value="1"/>
</dbReference>
<evidence type="ECO:0000259" key="3">
    <source>
        <dbReference type="Pfam" id="PF13205"/>
    </source>
</evidence>
<keyword evidence="7" id="KW-1185">Reference proteome</keyword>
<evidence type="ECO:0000313" key="7">
    <source>
        <dbReference type="Proteomes" id="UP000663940"/>
    </source>
</evidence>
<dbReference type="Pfam" id="PF10091">
    <property type="entry name" value="Glycoamylase"/>
    <property type="match status" value="1"/>
</dbReference>
<feature type="domain" description="SbsA Ig-like" evidence="3">
    <location>
        <begin position="54"/>
        <end position="141"/>
    </location>
</feature>
<dbReference type="EMBL" id="CP071880">
    <property type="protein sequence ID" value="QTE51870.1"/>
    <property type="molecule type" value="Genomic_DNA"/>
</dbReference>
<proteinExistence type="predicted"/>
<evidence type="ECO:0000259" key="2">
    <source>
        <dbReference type="Pfam" id="PF10091"/>
    </source>
</evidence>
<reference evidence="5 7" key="2">
    <citation type="submission" date="2021-03" db="EMBL/GenBank/DDBJ databases">
        <title>Mucilaginibacter strains isolated from gold and copper mining confer multi heavy-metal resistance.</title>
        <authorList>
            <person name="Li Y."/>
        </authorList>
    </citation>
    <scope>NUCLEOTIDE SEQUENCE [LARGE SCALE GENOMIC DNA]</scope>
    <source>
        <strain evidence="5 7">P2-4</strain>
    </source>
</reference>